<dbReference type="InterPro" id="IPR037202">
    <property type="entry name" value="ESCRT_assembly_dom"/>
</dbReference>
<evidence type="ECO:0000313" key="8">
    <source>
        <dbReference type="Proteomes" id="UP000245383"/>
    </source>
</evidence>
<dbReference type="Gene3D" id="1.10.287.660">
    <property type="entry name" value="Helix hairpin bin"/>
    <property type="match status" value="1"/>
</dbReference>
<accession>A0A2T9YYC8</accession>
<evidence type="ECO:0000256" key="2">
    <source>
        <dbReference type="ARBA" id="ARBA00007617"/>
    </source>
</evidence>
<protein>
    <recommendedName>
        <fullName evidence="6">VPS37 C-terminal domain-containing protein</fullName>
    </recommendedName>
</protein>
<dbReference type="GO" id="GO:0006623">
    <property type="term" value="P:protein targeting to vacuole"/>
    <property type="evidence" value="ECO:0007669"/>
    <property type="project" value="TreeGrafter"/>
</dbReference>
<proteinExistence type="inferred from homology"/>
<organism evidence="7 8">
    <name type="scientific">Smittium simulii</name>
    <dbReference type="NCBI Taxonomy" id="133385"/>
    <lineage>
        <taxon>Eukaryota</taxon>
        <taxon>Fungi</taxon>
        <taxon>Fungi incertae sedis</taxon>
        <taxon>Zoopagomycota</taxon>
        <taxon>Kickxellomycotina</taxon>
        <taxon>Harpellomycetes</taxon>
        <taxon>Harpellales</taxon>
        <taxon>Legeriomycetaceae</taxon>
        <taxon>Smittium</taxon>
    </lineage>
</organism>
<sequence length="198" mass="22902">MEQQSTSGLPEPMNNYNLPTIEEINQKLQILQDYYPTFANKGVEDLEDLLKYNDLFQSHFSGIEQVQMTRTLQYELRQQGLALANENLAKKAALEETRRKVEEKTIILNSLTTDFYENSSYLLELQKKYSKKQQTENLAKKVAGLENDTETLVDTFIESSELDTPKTDAQVDAFLREFVTCRTKYHLLAAKSEILHHN</sequence>
<comment type="subcellular location">
    <subcellularLocation>
        <location evidence="1">Endosome</location>
    </subcellularLocation>
</comment>
<dbReference type="STRING" id="133385.A0A2T9YYC8"/>
<keyword evidence="8" id="KW-1185">Reference proteome</keyword>
<dbReference type="GO" id="GO:0006612">
    <property type="term" value="P:protein targeting to membrane"/>
    <property type="evidence" value="ECO:0007669"/>
    <property type="project" value="TreeGrafter"/>
</dbReference>
<evidence type="ECO:0000256" key="1">
    <source>
        <dbReference type="ARBA" id="ARBA00004177"/>
    </source>
</evidence>
<name>A0A2T9YYC8_9FUNG</name>
<dbReference type="OrthoDB" id="10260857at2759"/>
<evidence type="ECO:0000256" key="4">
    <source>
        <dbReference type="ARBA" id="ARBA00022753"/>
    </source>
</evidence>
<dbReference type="EMBL" id="MBFR01000014">
    <property type="protein sequence ID" value="PVU97294.1"/>
    <property type="molecule type" value="Genomic_DNA"/>
</dbReference>
<keyword evidence="5" id="KW-0653">Protein transport</keyword>
<dbReference type="GO" id="GO:0043162">
    <property type="term" value="P:ubiquitin-dependent protein catabolic process via the multivesicular body sorting pathway"/>
    <property type="evidence" value="ECO:0007669"/>
    <property type="project" value="UniProtKB-ARBA"/>
</dbReference>
<reference evidence="7 8" key="1">
    <citation type="journal article" date="2018" name="MBio">
        <title>Comparative Genomics Reveals the Core Gene Toolbox for the Fungus-Insect Symbiosis.</title>
        <authorList>
            <person name="Wang Y."/>
            <person name="Stata M."/>
            <person name="Wang W."/>
            <person name="Stajich J.E."/>
            <person name="White M.M."/>
            <person name="Moncalvo J.M."/>
        </authorList>
    </citation>
    <scope>NUCLEOTIDE SEQUENCE [LARGE SCALE GENOMIC DNA]</scope>
    <source>
        <strain evidence="7 8">SWE-8-4</strain>
    </source>
</reference>
<dbReference type="PANTHER" id="PTHR13678:SF2">
    <property type="entry name" value="VACUOLAR PROTEIN SORTING-ASSOCIATED PROTEIN 37A"/>
    <property type="match status" value="1"/>
</dbReference>
<keyword evidence="3" id="KW-0813">Transport</keyword>
<dbReference type="PANTHER" id="PTHR13678">
    <property type="entry name" value="VACUOLAR PROTEIN SORTING-ASSOCIATED PROTEIN 37"/>
    <property type="match status" value="1"/>
</dbReference>
<dbReference type="InterPro" id="IPR009851">
    <property type="entry name" value="Mod_r"/>
</dbReference>
<evidence type="ECO:0000313" key="7">
    <source>
        <dbReference type="EMBL" id="PVU97294.1"/>
    </source>
</evidence>
<dbReference type="Proteomes" id="UP000245383">
    <property type="component" value="Unassembled WGS sequence"/>
</dbReference>
<dbReference type="SUPFAM" id="SSF140111">
    <property type="entry name" value="Endosomal sorting complex assembly domain"/>
    <property type="match status" value="1"/>
</dbReference>
<feature type="domain" description="VPS37 C-terminal" evidence="6">
    <location>
        <begin position="40"/>
        <end position="191"/>
    </location>
</feature>
<dbReference type="Pfam" id="PF07200">
    <property type="entry name" value="Mod_r"/>
    <property type="match status" value="1"/>
</dbReference>
<evidence type="ECO:0000256" key="5">
    <source>
        <dbReference type="ARBA" id="ARBA00022927"/>
    </source>
</evidence>
<dbReference type="AlphaFoldDB" id="A0A2T9YYC8"/>
<gene>
    <name evidence="7" type="ORF">BB561_000631</name>
</gene>
<dbReference type="GO" id="GO:0000813">
    <property type="term" value="C:ESCRT I complex"/>
    <property type="evidence" value="ECO:0007669"/>
    <property type="project" value="TreeGrafter"/>
</dbReference>
<comment type="caution">
    <text evidence="7">The sequence shown here is derived from an EMBL/GenBank/DDBJ whole genome shotgun (WGS) entry which is preliminary data.</text>
</comment>
<evidence type="ECO:0000259" key="6">
    <source>
        <dbReference type="Pfam" id="PF07200"/>
    </source>
</evidence>
<keyword evidence="4" id="KW-0967">Endosome</keyword>
<comment type="similarity">
    <text evidence="2">Belongs to the VPS37 family.</text>
</comment>
<dbReference type="InterPro" id="IPR029012">
    <property type="entry name" value="Helix_hairpin_bin_sf"/>
</dbReference>
<evidence type="ECO:0000256" key="3">
    <source>
        <dbReference type="ARBA" id="ARBA00022448"/>
    </source>
</evidence>